<dbReference type="EMBL" id="UOFB01000380">
    <property type="protein sequence ID" value="VAW49769.1"/>
    <property type="molecule type" value="Genomic_DNA"/>
</dbReference>
<evidence type="ECO:0000313" key="1">
    <source>
        <dbReference type="EMBL" id="VAW49769.1"/>
    </source>
</evidence>
<accession>A0A3B0WK20</accession>
<proteinExistence type="predicted"/>
<feature type="non-terminal residue" evidence="1">
    <location>
        <position position="1"/>
    </location>
</feature>
<sequence>SSSLKITPNGIEVSATKVDVKGSAIVNIQGGLTKIN</sequence>
<organism evidence="1">
    <name type="scientific">hydrothermal vent metagenome</name>
    <dbReference type="NCBI Taxonomy" id="652676"/>
    <lineage>
        <taxon>unclassified sequences</taxon>
        <taxon>metagenomes</taxon>
        <taxon>ecological metagenomes</taxon>
    </lineage>
</organism>
<gene>
    <name evidence="1" type="ORF">MNBD_GAMMA04-494</name>
</gene>
<protein>
    <recommendedName>
        <fullName evidence="2">VgrG protein</fullName>
    </recommendedName>
</protein>
<dbReference type="AlphaFoldDB" id="A0A3B0WK20"/>
<name>A0A3B0WK20_9ZZZZ</name>
<reference evidence="1" key="1">
    <citation type="submission" date="2018-06" db="EMBL/GenBank/DDBJ databases">
        <authorList>
            <person name="Zhirakovskaya E."/>
        </authorList>
    </citation>
    <scope>NUCLEOTIDE SEQUENCE</scope>
</reference>
<evidence type="ECO:0008006" key="2">
    <source>
        <dbReference type="Google" id="ProtNLM"/>
    </source>
</evidence>